<reference evidence="8" key="1">
    <citation type="submission" date="2025-08" db="UniProtKB">
        <authorList>
            <consortium name="Ensembl"/>
        </authorList>
    </citation>
    <scope>IDENTIFICATION</scope>
</reference>
<keyword evidence="3 6" id="KW-0547">Nucleotide-binding</keyword>
<dbReference type="PANTHER" id="PTHR24058:SF53">
    <property type="entry name" value="HOMEODOMAIN-INTERACTING PROTEIN KINASE 2"/>
    <property type="match status" value="1"/>
</dbReference>
<keyword evidence="1" id="KW-0723">Serine/threonine-protein kinase</keyword>
<protein>
    <recommendedName>
        <fullName evidence="7">Protein kinase domain-containing protein</fullName>
    </recommendedName>
</protein>
<dbReference type="GO" id="GO:0004713">
    <property type="term" value="F:protein tyrosine kinase activity"/>
    <property type="evidence" value="ECO:0007669"/>
    <property type="project" value="TreeGrafter"/>
</dbReference>
<dbReference type="GO" id="GO:0046332">
    <property type="term" value="F:SMAD binding"/>
    <property type="evidence" value="ECO:0007669"/>
    <property type="project" value="TreeGrafter"/>
</dbReference>
<dbReference type="SUPFAM" id="SSF56112">
    <property type="entry name" value="Protein kinase-like (PK-like)"/>
    <property type="match status" value="1"/>
</dbReference>
<dbReference type="GO" id="GO:0005737">
    <property type="term" value="C:cytoplasm"/>
    <property type="evidence" value="ECO:0007669"/>
    <property type="project" value="TreeGrafter"/>
</dbReference>
<name>A0A3B4AL83_9GOBI</name>
<dbReference type="InterPro" id="IPR017441">
    <property type="entry name" value="Protein_kinase_ATP_BS"/>
</dbReference>
<dbReference type="GO" id="GO:0003713">
    <property type="term" value="F:transcription coactivator activity"/>
    <property type="evidence" value="ECO:0007669"/>
    <property type="project" value="TreeGrafter"/>
</dbReference>
<proteinExistence type="predicted"/>
<evidence type="ECO:0000256" key="2">
    <source>
        <dbReference type="ARBA" id="ARBA00022679"/>
    </source>
</evidence>
<keyword evidence="9" id="KW-1185">Reference proteome</keyword>
<keyword evidence="2" id="KW-0808">Transferase</keyword>
<evidence type="ECO:0000256" key="5">
    <source>
        <dbReference type="ARBA" id="ARBA00022840"/>
    </source>
</evidence>
<dbReference type="GO" id="GO:0045944">
    <property type="term" value="P:positive regulation of transcription by RNA polymerase II"/>
    <property type="evidence" value="ECO:0007669"/>
    <property type="project" value="TreeGrafter"/>
</dbReference>
<keyword evidence="5 6" id="KW-0067">ATP-binding</keyword>
<dbReference type="GO" id="GO:0007224">
    <property type="term" value="P:smoothened signaling pathway"/>
    <property type="evidence" value="ECO:0007669"/>
    <property type="project" value="TreeGrafter"/>
</dbReference>
<evidence type="ECO:0000256" key="3">
    <source>
        <dbReference type="ARBA" id="ARBA00022741"/>
    </source>
</evidence>
<feature type="binding site" evidence="6">
    <location>
        <position position="60"/>
    </location>
    <ligand>
        <name>ATP</name>
        <dbReference type="ChEBI" id="CHEBI:30616"/>
    </ligand>
</feature>
<keyword evidence="4" id="KW-0418">Kinase</keyword>
<dbReference type="PROSITE" id="PS50011">
    <property type="entry name" value="PROTEIN_KINASE_DOM"/>
    <property type="match status" value="1"/>
</dbReference>
<evidence type="ECO:0000256" key="4">
    <source>
        <dbReference type="ARBA" id="ARBA00022777"/>
    </source>
</evidence>
<dbReference type="GO" id="GO:0016605">
    <property type="term" value="C:PML body"/>
    <property type="evidence" value="ECO:0007669"/>
    <property type="project" value="TreeGrafter"/>
</dbReference>
<dbReference type="GO" id="GO:0042771">
    <property type="term" value="P:intrinsic apoptotic signaling pathway in response to DNA damage by p53 class mediator"/>
    <property type="evidence" value="ECO:0007669"/>
    <property type="project" value="TreeGrafter"/>
</dbReference>
<reference evidence="8" key="2">
    <citation type="submission" date="2025-09" db="UniProtKB">
        <authorList>
            <consortium name="Ensembl"/>
        </authorList>
    </citation>
    <scope>IDENTIFICATION</scope>
</reference>
<organism evidence="8 9">
    <name type="scientific">Periophthalmus magnuspinnatus</name>
    <dbReference type="NCBI Taxonomy" id="409849"/>
    <lineage>
        <taxon>Eukaryota</taxon>
        <taxon>Metazoa</taxon>
        <taxon>Chordata</taxon>
        <taxon>Craniata</taxon>
        <taxon>Vertebrata</taxon>
        <taxon>Euteleostomi</taxon>
        <taxon>Actinopterygii</taxon>
        <taxon>Neopterygii</taxon>
        <taxon>Teleostei</taxon>
        <taxon>Neoteleostei</taxon>
        <taxon>Acanthomorphata</taxon>
        <taxon>Gobiaria</taxon>
        <taxon>Gobiiformes</taxon>
        <taxon>Gobioidei</taxon>
        <taxon>Gobiidae</taxon>
        <taxon>Oxudercinae</taxon>
        <taxon>Periophthalmus</taxon>
    </lineage>
</organism>
<dbReference type="GO" id="GO:0003714">
    <property type="term" value="F:transcription corepressor activity"/>
    <property type="evidence" value="ECO:0007669"/>
    <property type="project" value="TreeGrafter"/>
</dbReference>
<dbReference type="InterPro" id="IPR011009">
    <property type="entry name" value="Kinase-like_dom_sf"/>
</dbReference>
<dbReference type="Gene3D" id="3.30.200.20">
    <property type="entry name" value="Phosphorylase Kinase, domain 1"/>
    <property type="match status" value="1"/>
</dbReference>
<dbReference type="InterPro" id="IPR000719">
    <property type="entry name" value="Prot_kinase_dom"/>
</dbReference>
<dbReference type="InterPro" id="IPR050494">
    <property type="entry name" value="Ser_Thr_dual-spec_kinase"/>
</dbReference>
<dbReference type="PANTHER" id="PTHR24058">
    <property type="entry name" value="DUAL SPECIFICITY PROTEIN KINASE"/>
    <property type="match status" value="1"/>
</dbReference>
<dbReference type="PROSITE" id="PS00107">
    <property type="entry name" value="PROTEIN_KINASE_ATP"/>
    <property type="match status" value="1"/>
</dbReference>
<accession>A0A3B4AL83</accession>
<dbReference type="Ensembl" id="ENSPMGT00000018316.1">
    <property type="protein sequence ID" value="ENSPMGP00000017156.1"/>
    <property type="gene ID" value="ENSPMGG00000014053.1"/>
</dbReference>
<evidence type="ECO:0000313" key="8">
    <source>
        <dbReference type="Ensembl" id="ENSPMGP00000017156.1"/>
    </source>
</evidence>
<evidence type="ECO:0000259" key="7">
    <source>
        <dbReference type="PROSITE" id="PS50011"/>
    </source>
</evidence>
<dbReference type="GO" id="GO:0005524">
    <property type="term" value="F:ATP binding"/>
    <property type="evidence" value="ECO:0007669"/>
    <property type="project" value="UniProtKB-UniRule"/>
</dbReference>
<feature type="domain" description="Protein kinase" evidence="7">
    <location>
        <begin position="31"/>
        <end position="92"/>
    </location>
</feature>
<dbReference type="Proteomes" id="UP000261520">
    <property type="component" value="Unplaced"/>
</dbReference>
<dbReference type="GO" id="GO:0004674">
    <property type="term" value="F:protein serine/threonine kinase activity"/>
    <property type="evidence" value="ECO:0007669"/>
    <property type="project" value="UniProtKB-KW"/>
</dbReference>
<dbReference type="AlphaFoldDB" id="A0A3B4AL83"/>
<evidence type="ECO:0000256" key="6">
    <source>
        <dbReference type="PROSITE-ProRule" id="PRU10141"/>
    </source>
</evidence>
<evidence type="ECO:0000313" key="9">
    <source>
        <dbReference type="Proteomes" id="UP000261520"/>
    </source>
</evidence>
<dbReference type="STRING" id="409849.ENSPMGP00000017156"/>
<sequence>MDKPFTFPSAPSECVEAVTTGSTLLSGSTCYKIESFLGKGSFGNVAKCVRIEDGKTVAVKMIKNQEAYIRSAKQEVRKSLFEMITTPLFIVF</sequence>
<evidence type="ECO:0000256" key="1">
    <source>
        <dbReference type="ARBA" id="ARBA00022527"/>
    </source>
</evidence>